<dbReference type="InterPro" id="IPR022236">
    <property type="entry name" value="DUF3761"/>
</dbReference>
<dbReference type="Proteomes" id="UP001141650">
    <property type="component" value="Unassembled WGS sequence"/>
</dbReference>
<evidence type="ECO:0000313" key="2">
    <source>
        <dbReference type="EMBL" id="MCV7381455.1"/>
    </source>
</evidence>
<dbReference type="AlphaFoldDB" id="A0AA41XSK7"/>
<protein>
    <submittedName>
        <fullName evidence="2">DUF3761 domain-containing protein</fullName>
    </submittedName>
</protein>
<feature type="signal peptide" evidence="1">
    <location>
        <begin position="1"/>
        <end position="32"/>
    </location>
</feature>
<organism evidence="2 3">
    <name type="scientific">Mycobacterium alsense</name>
    <dbReference type="NCBI Taxonomy" id="324058"/>
    <lineage>
        <taxon>Bacteria</taxon>
        <taxon>Bacillati</taxon>
        <taxon>Actinomycetota</taxon>
        <taxon>Actinomycetes</taxon>
        <taxon>Mycobacteriales</taxon>
        <taxon>Mycobacteriaceae</taxon>
        <taxon>Mycobacterium</taxon>
    </lineage>
</organism>
<evidence type="ECO:0000256" key="1">
    <source>
        <dbReference type="SAM" id="SignalP"/>
    </source>
</evidence>
<gene>
    <name evidence="2" type="ORF">H7K38_22765</name>
</gene>
<sequence length="91" mass="9288">MYLSVRIVALIATALATIGTSMAIATAPPASACPSGYYKAASGDCVHRPVCGVATQPPGATALCNDGCWSFSENPSEDETCRGHQGTARVL</sequence>
<dbReference type="EMBL" id="JACKVH010000018">
    <property type="protein sequence ID" value="MCV7381455.1"/>
    <property type="molecule type" value="Genomic_DNA"/>
</dbReference>
<keyword evidence="1" id="KW-0732">Signal</keyword>
<name>A0AA41XSK7_9MYCO</name>
<reference evidence="2" key="1">
    <citation type="submission" date="2020-07" db="EMBL/GenBank/DDBJ databases">
        <authorList>
            <person name="Pettersson B.M.F."/>
            <person name="Behra P.R.K."/>
            <person name="Ramesh M."/>
            <person name="Das S."/>
            <person name="Dasgupta S."/>
            <person name="Kirsebom L.A."/>
        </authorList>
    </citation>
    <scope>NUCLEOTIDE SEQUENCE</scope>
    <source>
        <strain evidence="2">CCUG 55640</strain>
    </source>
</reference>
<evidence type="ECO:0000313" key="3">
    <source>
        <dbReference type="Proteomes" id="UP001141650"/>
    </source>
</evidence>
<proteinExistence type="predicted"/>
<feature type="chain" id="PRO_5041273190" evidence="1">
    <location>
        <begin position="33"/>
        <end position="91"/>
    </location>
</feature>
<accession>A0AA41XSK7</accession>
<reference evidence="2" key="2">
    <citation type="journal article" date="2022" name="BMC Genomics">
        <title>Comparative genome analysis of mycobacteria focusing on tRNA and non-coding RNA.</title>
        <authorList>
            <person name="Behra P.R.K."/>
            <person name="Pettersson B.M.F."/>
            <person name="Ramesh M."/>
            <person name="Das S."/>
            <person name="Dasgupta S."/>
            <person name="Kirsebom L.A."/>
        </authorList>
    </citation>
    <scope>NUCLEOTIDE SEQUENCE</scope>
    <source>
        <strain evidence="2">CCUG 55640</strain>
    </source>
</reference>
<comment type="caution">
    <text evidence="2">The sequence shown here is derived from an EMBL/GenBank/DDBJ whole genome shotgun (WGS) entry which is preliminary data.</text>
</comment>
<dbReference type="Pfam" id="PF12587">
    <property type="entry name" value="DUF3761"/>
    <property type="match status" value="1"/>
</dbReference>